<evidence type="ECO:0000256" key="10">
    <source>
        <dbReference type="ARBA" id="ARBA00048336"/>
    </source>
</evidence>
<sequence>MNEKQEQILALIKKKKECDKRALEIVHKLIEPEVDPTFLLSQALYIGPPHLEDVVEERRLAGLCGWTLCSKSLDPEVSKKKQRYVIRGRKVLDITDRKSFCSSDCYAKSTHFKQQLLISPLWMRDDKNGETAVTFHILEDNVQLHGVIVNVTGLKLTDEDKEKDSESRSSEDDNKADNDKHS</sequence>
<dbReference type="GO" id="GO:0008270">
    <property type="term" value="F:zinc ion binding"/>
    <property type="evidence" value="ECO:0007669"/>
    <property type="project" value="UniProtKB-KW"/>
</dbReference>
<dbReference type="Gene3D" id="1.25.40.820">
    <property type="match status" value="1"/>
</dbReference>
<dbReference type="InterPro" id="IPR039693">
    <property type="entry name" value="Rtr1/RPAP2"/>
</dbReference>
<keyword evidence="5 12" id="KW-0378">Hydrolase</keyword>
<dbReference type="AlphaFoldDB" id="A0A226F0A9"/>
<dbReference type="InterPro" id="IPR038534">
    <property type="entry name" value="Rtr1/RPAP2_sf"/>
</dbReference>
<dbReference type="PROSITE" id="PS51479">
    <property type="entry name" value="ZF_RTR1"/>
    <property type="match status" value="1"/>
</dbReference>
<evidence type="ECO:0000256" key="12">
    <source>
        <dbReference type="RuleBase" id="RU367080"/>
    </source>
</evidence>
<protein>
    <recommendedName>
        <fullName evidence="12">RNA polymerase II subunit B1 CTD phosphatase RPAP2 homolog</fullName>
        <ecNumber evidence="12">3.1.3.16</ecNumber>
    </recommendedName>
</protein>
<dbReference type="GO" id="GO:0005737">
    <property type="term" value="C:cytoplasm"/>
    <property type="evidence" value="ECO:0007669"/>
    <property type="project" value="TreeGrafter"/>
</dbReference>
<evidence type="ECO:0000256" key="2">
    <source>
        <dbReference type="ARBA" id="ARBA00005676"/>
    </source>
</evidence>
<dbReference type="EMBL" id="LNIX01000001">
    <property type="protein sequence ID" value="OXA62366.1"/>
    <property type="molecule type" value="Genomic_DNA"/>
</dbReference>
<evidence type="ECO:0000256" key="6">
    <source>
        <dbReference type="ARBA" id="ARBA00022833"/>
    </source>
</evidence>
<dbReference type="OMA" id="HISLAEH"/>
<evidence type="ECO:0000256" key="11">
    <source>
        <dbReference type="PROSITE-ProRule" id="PRU00812"/>
    </source>
</evidence>
<keyword evidence="16" id="KW-1185">Reference proteome</keyword>
<dbReference type="GO" id="GO:0043175">
    <property type="term" value="F:RNA polymerase core enzyme binding"/>
    <property type="evidence" value="ECO:0007669"/>
    <property type="project" value="UniProtKB-UniRule"/>
</dbReference>
<evidence type="ECO:0000256" key="9">
    <source>
        <dbReference type="ARBA" id="ARBA00047761"/>
    </source>
</evidence>
<dbReference type="PANTHER" id="PTHR14732:SF0">
    <property type="entry name" value="RNA POLYMERASE II SUBUNIT B1 CTD PHOSPHATASE RPAP2-RELATED"/>
    <property type="match status" value="1"/>
</dbReference>
<dbReference type="Pfam" id="PF04181">
    <property type="entry name" value="RPAP2_Rtr1"/>
    <property type="match status" value="1"/>
</dbReference>
<dbReference type="PANTHER" id="PTHR14732">
    <property type="entry name" value="RNA POLYMERASE II SUBUNIT B1 CTD PHOSPHATASE RPAP2-RELATED"/>
    <property type="match status" value="1"/>
</dbReference>
<dbReference type="STRING" id="158441.A0A226F0A9"/>
<dbReference type="EC" id="3.1.3.16" evidence="12"/>
<evidence type="ECO:0000256" key="3">
    <source>
        <dbReference type="ARBA" id="ARBA00022723"/>
    </source>
</evidence>
<keyword evidence="6 12" id="KW-0862">Zinc</keyword>
<gene>
    <name evidence="15" type="ORF">Fcan01_03519</name>
</gene>
<comment type="caution">
    <text evidence="15">The sequence shown here is derived from an EMBL/GenBank/DDBJ whole genome shotgun (WGS) entry which is preliminary data.</text>
</comment>
<organism evidence="15 16">
    <name type="scientific">Folsomia candida</name>
    <name type="common">Springtail</name>
    <dbReference type="NCBI Taxonomy" id="158441"/>
    <lineage>
        <taxon>Eukaryota</taxon>
        <taxon>Metazoa</taxon>
        <taxon>Ecdysozoa</taxon>
        <taxon>Arthropoda</taxon>
        <taxon>Hexapoda</taxon>
        <taxon>Collembola</taxon>
        <taxon>Entomobryomorpha</taxon>
        <taxon>Isotomoidea</taxon>
        <taxon>Isotomidae</taxon>
        <taxon>Proisotominae</taxon>
        <taxon>Folsomia</taxon>
    </lineage>
</organism>
<evidence type="ECO:0000313" key="15">
    <source>
        <dbReference type="EMBL" id="OXA62366.1"/>
    </source>
</evidence>
<evidence type="ECO:0000313" key="16">
    <source>
        <dbReference type="Proteomes" id="UP000198287"/>
    </source>
</evidence>
<comment type="function">
    <text evidence="12">Putative RNA polymerase II subunit B1 C-terminal domain (CTD) phosphatase involved in RNA polymerase II transcription regulation.</text>
</comment>
<keyword evidence="3 12" id="KW-0479">Metal-binding</keyword>
<name>A0A226F0A9_FOLCA</name>
<evidence type="ECO:0000256" key="5">
    <source>
        <dbReference type="ARBA" id="ARBA00022801"/>
    </source>
</evidence>
<comment type="catalytic activity">
    <reaction evidence="10 12">
        <text>O-phospho-L-threonyl-[protein] + H2O = L-threonyl-[protein] + phosphate</text>
        <dbReference type="Rhea" id="RHEA:47004"/>
        <dbReference type="Rhea" id="RHEA-COMP:11060"/>
        <dbReference type="Rhea" id="RHEA-COMP:11605"/>
        <dbReference type="ChEBI" id="CHEBI:15377"/>
        <dbReference type="ChEBI" id="CHEBI:30013"/>
        <dbReference type="ChEBI" id="CHEBI:43474"/>
        <dbReference type="ChEBI" id="CHEBI:61977"/>
        <dbReference type="EC" id="3.1.3.16"/>
    </reaction>
</comment>
<comment type="catalytic activity">
    <reaction evidence="9 12">
        <text>O-phospho-L-seryl-[protein] + H2O = L-seryl-[protein] + phosphate</text>
        <dbReference type="Rhea" id="RHEA:20629"/>
        <dbReference type="Rhea" id="RHEA-COMP:9863"/>
        <dbReference type="Rhea" id="RHEA-COMP:11604"/>
        <dbReference type="ChEBI" id="CHEBI:15377"/>
        <dbReference type="ChEBI" id="CHEBI:29999"/>
        <dbReference type="ChEBI" id="CHEBI:43474"/>
        <dbReference type="ChEBI" id="CHEBI:83421"/>
        <dbReference type="EC" id="3.1.3.16"/>
    </reaction>
</comment>
<dbReference type="GO" id="GO:0005634">
    <property type="term" value="C:nucleus"/>
    <property type="evidence" value="ECO:0007669"/>
    <property type="project" value="UniProtKB-SubCell"/>
</dbReference>
<dbReference type="InterPro" id="IPR007308">
    <property type="entry name" value="Rtr1/RPAP2_dom"/>
</dbReference>
<feature type="domain" description="RTR1-type" evidence="14">
    <location>
        <begin position="41"/>
        <end position="125"/>
    </location>
</feature>
<proteinExistence type="inferred from homology"/>
<evidence type="ECO:0000256" key="8">
    <source>
        <dbReference type="ARBA" id="ARBA00023242"/>
    </source>
</evidence>
<feature type="region of interest" description="Disordered" evidence="13">
    <location>
        <begin position="158"/>
        <end position="182"/>
    </location>
</feature>
<evidence type="ECO:0000256" key="13">
    <source>
        <dbReference type="SAM" id="MobiDB-lite"/>
    </source>
</evidence>
<keyword evidence="7 12" id="KW-0904">Protein phosphatase</keyword>
<dbReference type="Proteomes" id="UP000198287">
    <property type="component" value="Unassembled WGS sequence"/>
</dbReference>
<evidence type="ECO:0000256" key="1">
    <source>
        <dbReference type="ARBA" id="ARBA00004123"/>
    </source>
</evidence>
<dbReference type="GO" id="GO:0008420">
    <property type="term" value="F:RNA polymerase II CTD heptapeptide repeat phosphatase activity"/>
    <property type="evidence" value="ECO:0007669"/>
    <property type="project" value="UniProtKB-UniRule"/>
</dbReference>
<dbReference type="OrthoDB" id="2590500at2759"/>
<evidence type="ECO:0000256" key="7">
    <source>
        <dbReference type="ARBA" id="ARBA00022912"/>
    </source>
</evidence>
<keyword evidence="4 12" id="KW-0863">Zinc-finger</keyword>
<evidence type="ECO:0000259" key="14">
    <source>
        <dbReference type="PROSITE" id="PS51479"/>
    </source>
</evidence>
<comment type="subcellular location">
    <subcellularLocation>
        <location evidence="1 12">Nucleus</location>
    </subcellularLocation>
</comment>
<reference evidence="15 16" key="1">
    <citation type="submission" date="2015-12" db="EMBL/GenBank/DDBJ databases">
        <title>The genome of Folsomia candida.</title>
        <authorList>
            <person name="Faddeeva A."/>
            <person name="Derks M.F."/>
            <person name="Anvar Y."/>
            <person name="Smit S."/>
            <person name="Van Straalen N."/>
            <person name="Roelofs D."/>
        </authorList>
    </citation>
    <scope>NUCLEOTIDE SEQUENCE [LARGE SCALE GENOMIC DNA]</scope>
    <source>
        <strain evidence="15 16">VU population</strain>
        <tissue evidence="15">Whole body</tissue>
    </source>
</reference>
<keyword evidence="8 12" id="KW-0539">Nucleus</keyword>
<evidence type="ECO:0000256" key="4">
    <source>
        <dbReference type="ARBA" id="ARBA00022771"/>
    </source>
</evidence>
<comment type="similarity">
    <text evidence="2 11 12">Belongs to the RPAP2 family.</text>
</comment>
<accession>A0A226F0A9</accession>